<feature type="region of interest" description="Disordered" evidence="5">
    <location>
        <begin position="53"/>
        <end position="75"/>
    </location>
</feature>
<feature type="compositionally biased region" description="Low complexity" evidence="5">
    <location>
        <begin position="9"/>
        <end position="25"/>
    </location>
</feature>
<keyword evidence="8" id="KW-1185">Reference proteome</keyword>
<dbReference type="PANTHER" id="PTHR19353">
    <property type="entry name" value="FATTY ACID DESATURASE 2"/>
    <property type="match status" value="1"/>
</dbReference>
<sequence>MLLNSSVHSPALAARPAPQLASRAQYSPLTRPQGSGRSSRLYIRRLQRGVATQVLQESAPQTSTTQAPTIPEGGDPWEDPKWQQYKWTVYRGVAYDLTPYMERHPGGSWLINLAIGRDCTALFESYHLRPEVSVAHLKRLPVLEGFPLEAVPRAPYPNDSEFYNTVRERVKREVFKGGEAKGAHRSGSEGAALAVIGYSALSYALYAMDTNFLTGTLCLTIQHCGNHGAMSTKPWVNQLMGLTDDLTGGSSLMWRYHHQVSHHIHCNDDAFDEDVINAFPILRFDARQPRYWYHQYQHIYMWLTFPFLNLVFQAGDIQGLFDNRTVGATLYGATPFEKATVVLGKLAHYGLLYALPFFLHGGLSMLSGASAYVFVQSIVLAATFAVSHNVPEAKPIDEGPTRESLYKNHTLERDWGVQQVLTSANWGGAIGNFMTGGLNLQIEHHLFPAISFMHYPAIAAIVKDECEKRGILYNSYATLPEITARFQRYMREAGKLMRLRAM</sequence>
<reference evidence="7" key="1">
    <citation type="submission" date="2017-08" db="EMBL/GenBank/DDBJ databases">
        <authorList>
            <person name="Polle J.E."/>
            <person name="Barry K."/>
            <person name="Cushman J."/>
            <person name="Schmutz J."/>
            <person name="Tran D."/>
            <person name="Hathwaick L.T."/>
            <person name="Yim W.C."/>
            <person name="Jenkins J."/>
            <person name="Mckie-Krisberg Z.M."/>
            <person name="Prochnik S."/>
            <person name="Lindquist E."/>
            <person name="Dockter R.B."/>
            <person name="Adam C."/>
            <person name="Molina H."/>
            <person name="Bunkerborg J."/>
            <person name="Jin E."/>
            <person name="Buchheim M."/>
            <person name="Magnuson J."/>
        </authorList>
    </citation>
    <scope>NUCLEOTIDE SEQUENCE</scope>
    <source>
        <strain evidence="7">CCAP 19/18</strain>
    </source>
</reference>
<name>A0ABQ7G9B1_DUNSA</name>
<evidence type="ECO:0000256" key="2">
    <source>
        <dbReference type="ARBA" id="ARBA00022723"/>
    </source>
</evidence>
<keyword evidence="2" id="KW-0479">Metal-binding</keyword>
<dbReference type="Gene3D" id="3.10.120.10">
    <property type="entry name" value="Cytochrome b5-like heme/steroid binding domain"/>
    <property type="match status" value="1"/>
</dbReference>
<accession>A0ABQ7G9B1</accession>
<evidence type="ECO:0000256" key="4">
    <source>
        <dbReference type="ARBA" id="ARBA00023004"/>
    </source>
</evidence>
<dbReference type="InterPro" id="IPR018506">
    <property type="entry name" value="Cyt_B5_heme-BS"/>
</dbReference>
<dbReference type="Pfam" id="PF00173">
    <property type="entry name" value="Cyt-b5"/>
    <property type="match status" value="1"/>
</dbReference>
<evidence type="ECO:0000313" key="7">
    <source>
        <dbReference type="EMBL" id="KAF5831187.1"/>
    </source>
</evidence>
<evidence type="ECO:0000256" key="5">
    <source>
        <dbReference type="SAM" id="MobiDB-lite"/>
    </source>
</evidence>
<proteinExistence type="predicted"/>
<protein>
    <submittedName>
        <fullName evidence="7">Fatty acyl delta4 desaturase</fullName>
    </submittedName>
</protein>
<dbReference type="InterPro" id="IPR012171">
    <property type="entry name" value="Fatty_acid_desaturase"/>
</dbReference>
<dbReference type="SMART" id="SM01117">
    <property type="entry name" value="Cyt-b5"/>
    <property type="match status" value="1"/>
</dbReference>
<dbReference type="PIRSF" id="PIRSF015921">
    <property type="entry name" value="FA_sphinglp_des"/>
    <property type="match status" value="1"/>
</dbReference>
<evidence type="ECO:0000313" key="8">
    <source>
        <dbReference type="Proteomes" id="UP000815325"/>
    </source>
</evidence>
<dbReference type="PROSITE" id="PS50255">
    <property type="entry name" value="CYTOCHROME_B5_2"/>
    <property type="match status" value="1"/>
</dbReference>
<dbReference type="CDD" id="cd03506">
    <property type="entry name" value="Delta6-FADS-like"/>
    <property type="match status" value="1"/>
</dbReference>
<feature type="compositionally biased region" description="Polar residues" evidence="5">
    <location>
        <begin position="27"/>
        <end position="38"/>
    </location>
</feature>
<keyword evidence="1" id="KW-0349">Heme</keyword>
<feature type="compositionally biased region" description="Polar residues" evidence="5">
    <location>
        <begin position="53"/>
        <end position="68"/>
    </location>
</feature>
<dbReference type="PANTHER" id="PTHR19353:SF19">
    <property type="entry name" value="DELTA(5) FATTY ACID DESATURASE C-RELATED"/>
    <property type="match status" value="1"/>
</dbReference>
<organism evidence="7 8">
    <name type="scientific">Dunaliella salina</name>
    <name type="common">Green alga</name>
    <name type="synonym">Protococcus salinus</name>
    <dbReference type="NCBI Taxonomy" id="3046"/>
    <lineage>
        <taxon>Eukaryota</taxon>
        <taxon>Viridiplantae</taxon>
        <taxon>Chlorophyta</taxon>
        <taxon>core chlorophytes</taxon>
        <taxon>Chlorophyceae</taxon>
        <taxon>CS clade</taxon>
        <taxon>Chlamydomonadales</taxon>
        <taxon>Dunaliellaceae</taxon>
        <taxon>Dunaliella</taxon>
    </lineage>
</organism>
<dbReference type="SUPFAM" id="SSF55856">
    <property type="entry name" value="Cytochrome b5-like heme/steroid binding domain"/>
    <property type="match status" value="1"/>
</dbReference>
<feature type="domain" description="Cytochrome b5 heme-binding" evidence="6">
    <location>
        <begin position="87"/>
        <end position="136"/>
    </location>
</feature>
<comment type="caution">
    <text evidence="7">The sequence shown here is derived from an EMBL/GenBank/DDBJ whole genome shotgun (WGS) entry which is preliminary data.</text>
</comment>
<evidence type="ECO:0000256" key="3">
    <source>
        <dbReference type="ARBA" id="ARBA00023002"/>
    </source>
</evidence>
<evidence type="ECO:0000256" key="1">
    <source>
        <dbReference type="ARBA" id="ARBA00022617"/>
    </source>
</evidence>
<dbReference type="InterPro" id="IPR036400">
    <property type="entry name" value="Cyt_B5-like_heme/steroid_sf"/>
</dbReference>
<keyword evidence="4" id="KW-0408">Iron</keyword>
<dbReference type="InterPro" id="IPR005804">
    <property type="entry name" value="FA_desaturase_dom"/>
</dbReference>
<feature type="region of interest" description="Disordered" evidence="5">
    <location>
        <begin position="1"/>
        <end position="38"/>
    </location>
</feature>
<keyword evidence="3" id="KW-0560">Oxidoreductase</keyword>
<dbReference type="Pfam" id="PF00487">
    <property type="entry name" value="FA_desaturase"/>
    <property type="match status" value="1"/>
</dbReference>
<evidence type="ECO:0000259" key="6">
    <source>
        <dbReference type="PROSITE" id="PS50255"/>
    </source>
</evidence>
<dbReference type="Proteomes" id="UP000815325">
    <property type="component" value="Unassembled WGS sequence"/>
</dbReference>
<dbReference type="PROSITE" id="PS00191">
    <property type="entry name" value="CYTOCHROME_B5_1"/>
    <property type="match status" value="1"/>
</dbReference>
<dbReference type="InterPro" id="IPR001199">
    <property type="entry name" value="Cyt_B5-like_heme/steroid-bd"/>
</dbReference>
<gene>
    <name evidence="7" type="ORF">DUNSADRAFT_13490</name>
</gene>
<dbReference type="EMBL" id="MU069969">
    <property type="protein sequence ID" value="KAF5831187.1"/>
    <property type="molecule type" value="Genomic_DNA"/>
</dbReference>